<dbReference type="Gene3D" id="3.40.630.30">
    <property type="match status" value="1"/>
</dbReference>
<keyword evidence="4" id="KW-1185">Reference proteome</keyword>
<dbReference type="STRING" id="1314674.A0A0D7BCC7"/>
<evidence type="ECO:0000259" key="2">
    <source>
        <dbReference type="PROSITE" id="PS51186"/>
    </source>
</evidence>
<evidence type="ECO:0000256" key="1">
    <source>
        <dbReference type="SAM" id="MobiDB-lite"/>
    </source>
</evidence>
<dbReference type="Proteomes" id="UP000054007">
    <property type="component" value="Unassembled WGS sequence"/>
</dbReference>
<keyword evidence="3" id="KW-0808">Transferase</keyword>
<dbReference type="OrthoDB" id="64477at2759"/>
<proteinExistence type="predicted"/>
<dbReference type="SUPFAM" id="SSF55729">
    <property type="entry name" value="Acyl-CoA N-acyltransferases (Nat)"/>
    <property type="match status" value="1"/>
</dbReference>
<sequence>MASRFPKTLTSPTGRCTFTLPEDDSSDDHHVARLRTHPAVRQHLPQLVASMDVEDAARLREARHADPAYADYHIHVGGNFAGNAGIKKVDWLHKSAEGGILILPEFQGKGLATEAFYAVLTFGFEELKLNRICFETASENAQMRGWFDKVAGATLEGILRGCWGDVLDSDRFVDVATYSILKKEWPDVKKRLQVKMKL</sequence>
<gene>
    <name evidence="3" type="ORF">CYLTODRAFT_422794</name>
</gene>
<dbReference type="InterPro" id="IPR000182">
    <property type="entry name" value="GNAT_dom"/>
</dbReference>
<protein>
    <submittedName>
        <fullName evidence="3">Acyl-CoA N-acyltransferase</fullName>
    </submittedName>
</protein>
<organism evidence="3 4">
    <name type="scientific">Cylindrobasidium torrendii FP15055 ss-10</name>
    <dbReference type="NCBI Taxonomy" id="1314674"/>
    <lineage>
        <taxon>Eukaryota</taxon>
        <taxon>Fungi</taxon>
        <taxon>Dikarya</taxon>
        <taxon>Basidiomycota</taxon>
        <taxon>Agaricomycotina</taxon>
        <taxon>Agaricomycetes</taxon>
        <taxon>Agaricomycetidae</taxon>
        <taxon>Agaricales</taxon>
        <taxon>Marasmiineae</taxon>
        <taxon>Physalacriaceae</taxon>
        <taxon>Cylindrobasidium</taxon>
    </lineage>
</organism>
<accession>A0A0D7BCC7</accession>
<feature type="domain" description="N-acetyltransferase" evidence="2">
    <location>
        <begin position="32"/>
        <end position="184"/>
    </location>
</feature>
<dbReference type="EMBL" id="KN880533">
    <property type="protein sequence ID" value="KIY67176.1"/>
    <property type="molecule type" value="Genomic_DNA"/>
</dbReference>
<name>A0A0D7BCC7_9AGAR</name>
<dbReference type="PROSITE" id="PS51186">
    <property type="entry name" value="GNAT"/>
    <property type="match status" value="1"/>
</dbReference>
<feature type="region of interest" description="Disordered" evidence="1">
    <location>
        <begin position="1"/>
        <end position="24"/>
    </location>
</feature>
<evidence type="ECO:0000313" key="4">
    <source>
        <dbReference type="Proteomes" id="UP000054007"/>
    </source>
</evidence>
<dbReference type="Pfam" id="PF13302">
    <property type="entry name" value="Acetyltransf_3"/>
    <property type="match status" value="1"/>
</dbReference>
<dbReference type="GO" id="GO:0016747">
    <property type="term" value="F:acyltransferase activity, transferring groups other than amino-acyl groups"/>
    <property type="evidence" value="ECO:0007669"/>
    <property type="project" value="InterPro"/>
</dbReference>
<dbReference type="InterPro" id="IPR016181">
    <property type="entry name" value="Acyl_CoA_acyltransferase"/>
</dbReference>
<evidence type="ECO:0000313" key="3">
    <source>
        <dbReference type="EMBL" id="KIY67176.1"/>
    </source>
</evidence>
<reference evidence="3 4" key="1">
    <citation type="journal article" date="2015" name="Fungal Genet. Biol.">
        <title>Evolution of novel wood decay mechanisms in Agaricales revealed by the genome sequences of Fistulina hepatica and Cylindrobasidium torrendii.</title>
        <authorList>
            <person name="Floudas D."/>
            <person name="Held B.W."/>
            <person name="Riley R."/>
            <person name="Nagy L.G."/>
            <person name="Koehler G."/>
            <person name="Ransdell A.S."/>
            <person name="Younus H."/>
            <person name="Chow J."/>
            <person name="Chiniquy J."/>
            <person name="Lipzen A."/>
            <person name="Tritt A."/>
            <person name="Sun H."/>
            <person name="Haridas S."/>
            <person name="LaButti K."/>
            <person name="Ohm R.A."/>
            <person name="Kues U."/>
            <person name="Blanchette R.A."/>
            <person name="Grigoriev I.V."/>
            <person name="Minto R.E."/>
            <person name="Hibbett D.S."/>
        </authorList>
    </citation>
    <scope>NUCLEOTIDE SEQUENCE [LARGE SCALE GENOMIC DNA]</scope>
    <source>
        <strain evidence="3 4">FP15055 ss-10</strain>
    </source>
</reference>
<dbReference type="PANTHER" id="PTHR43610">
    <property type="entry name" value="BLL6696 PROTEIN"/>
    <property type="match status" value="1"/>
</dbReference>
<dbReference type="PANTHER" id="PTHR43610:SF1">
    <property type="entry name" value="N-ACETYLTRANSFERASE DOMAIN-CONTAINING PROTEIN"/>
    <property type="match status" value="1"/>
</dbReference>
<dbReference type="AlphaFoldDB" id="A0A0D7BCC7"/>
<keyword evidence="3" id="KW-0012">Acyltransferase</keyword>